<proteinExistence type="predicted"/>
<dbReference type="InterPro" id="IPR018715">
    <property type="entry name" value="DUF2239"/>
</dbReference>
<feature type="region of interest" description="Disordered" evidence="1">
    <location>
        <begin position="88"/>
        <end position="109"/>
    </location>
</feature>
<evidence type="ECO:0008006" key="4">
    <source>
        <dbReference type="Google" id="ProtNLM"/>
    </source>
</evidence>
<evidence type="ECO:0000313" key="2">
    <source>
        <dbReference type="EMBL" id="MET3866091.1"/>
    </source>
</evidence>
<feature type="region of interest" description="Disordered" evidence="1">
    <location>
        <begin position="1"/>
        <end position="23"/>
    </location>
</feature>
<dbReference type="Pfam" id="PF09998">
    <property type="entry name" value="DUF2239"/>
    <property type="match status" value="1"/>
</dbReference>
<name>A0ABV2NHX1_9HYPH</name>
<organism evidence="2 3">
    <name type="scientific">Methylobacterium radiotolerans</name>
    <dbReference type="NCBI Taxonomy" id="31998"/>
    <lineage>
        <taxon>Bacteria</taxon>
        <taxon>Pseudomonadati</taxon>
        <taxon>Pseudomonadota</taxon>
        <taxon>Alphaproteobacteria</taxon>
        <taxon>Hyphomicrobiales</taxon>
        <taxon>Methylobacteriaceae</taxon>
        <taxon>Methylobacterium</taxon>
    </lineage>
</organism>
<sequence length="229" mass="23893">MDQDRLGQGSDGSAVPDEGRPTFTAFVGPRRLASGALRDVALAVKALAAEGGDPVLTFDDRSGSVVDLDLRGTAADVVARLARREAADAAASGRGSRPDSEGAARGRGRPKLGVIAREVTLLPRQWEWLAAQPGGASQALRRLVDEARRTDDGQARVRAAREAAYRFLAAVAGDRPGFEEVIRALFAGDGAGFAGRMAAWPPDIRDHALKLAAPAAPSAGPDAPSRTRP</sequence>
<reference evidence="2 3" key="1">
    <citation type="submission" date="2024-06" db="EMBL/GenBank/DDBJ databases">
        <title>Genomics of switchgrass bacterial isolates.</title>
        <authorList>
            <person name="Shade A."/>
        </authorList>
    </citation>
    <scope>NUCLEOTIDE SEQUENCE [LARGE SCALE GENOMIC DNA]</scope>
    <source>
        <strain evidence="2 3">PvP084</strain>
    </source>
</reference>
<accession>A0ABV2NHX1</accession>
<dbReference type="RefSeq" id="WP_245295822.1">
    <property type="nucleotide sequence ID" value="NZ_JBEPNV010000001.1"/>
</dbReference>
<dbReference type="EMBL" id="JBEPNW010000002">
    <property type="protein sequence ID" value="MET3866091.1"/>
    <property type="molecule type" value="Genomic_DNA"/>
</dbReference>
<comment type="caution">
    <text evidence="2">The sequence shown here is derived from an EMBL/GenBank/DDBJ whole genome shotgun (WGS) entry which is preliminary data.</text>
</comment>
<evidence type="ECO:0000313" key="3">
    <source>
        <dbReference type="Proteomes" id="UP001549119"/>
    </source>
</evidence>
<evidence type="ECO:0000256" key="1">
    <source>
        <dbReference type="SAM" id="MobiDB-lite"/>
    </source>
</evidence>
<gene>
    <name evidence="2" type="ORF">ABIC20_003400</name>
</gene>
<protein>
    <recommendedName>
        <fullName evidence="4">DUF2239 domain-containing protein</fullName>
    </recommendedName>
</protein>
<keyword evidence="3" id="KW-1185">Reference proteome</keyword>
<dbReference type="Proteomes" id="UP001549119">
    <property type="component" value="Unassembled WGS sequence"/>
</dbReference>